<evidence type="ECO:0000256" key="2">
    <source>
        <dbReference type="ARBA" id="ARBA00022679"/>
    </source>
</evidence>
<evidence type="ECO:0000256" key="10">
    <source>
        <dbReference type="ARBA" id="ARBA00039095"/>
    </source>
</evidence>
<evidence type="ECO:0000256" key="6">
    <source>
        <dbReference type="ARBA" id="ARBA00023277"/>
    </source>
</evidence>
<reference evidence="15" key="1">
    <citation type="submission" date="2022-12" db="EMBL/GenBank/DDBJ databases">
        <title>Bacterial isolates from different developmental stages of Nematostella vectensis.</title>
        <authorList>
            <person name="Fraune S."/>
        </authorList>
    </citation>
    <scope>NUCLEOTIDE SEQUENCE</scope>
    <source>
        <strain evidence="15">G21630-S1</strain>
    </source>
</reference>
<comment type="function">
    <text evidence="9">Catalyzes the ATP-dependent phosphorylation of 3-oxo-tetronate to 3-oxo-tetronate 4-phosphate.</text>
</comment>
<keyword evidence="3" id="KW-0547">Nucleotide-binding</keyword>
<keyword evidence="5" id="KW-0067">ATP-binding</keyword>
<dbReference type="SUPFAM" id="SSF142764">
    <property type="entry name" value="YgbK-like"/>
    <property type="match status" value="1"/>
</dbReference>
<dbReference type="Pfam" id="PF07005">
    <property type="entry name" value="SBD_N"/>
    <property type="match status" value="1"/>
</dbReference>
<keyword evidence="4 15" id="KW-0418">Kinase</keyword>
<evidence type="ECO:0000256" key="8">
    <source>
        <dbReference type="ARBA" id="ARBA00036346"/>
    </source>
</evidence>
<evidence type="ECO:0000256" key="7">
    <source>
        <dbReference type="ARBA" id="ARBA00035898"/>
    </source>
</evidence>
<dbReference type="InterPro" id="IPR031475">
    <property type="entry name" value="NBD_C"/>
</dbReference>
<keyword evidence="6" id="KW-0119">Carbohydrate metabolism</keyword>
<keyword evidence="16" id="KW-1185">Reference proteome</keyword>
<dbReference type="InterPro" id="IPR050007">
    <property type="entry name" value="OtnK"/>
</dbReference>
<dbReference type="NCBIfam" id="NF043035">
    <property type="entry name" value="OxoTetrKin"/>
    <property type="match status" value="1"/>
</dbReference>
<dbReference type="InterPro" id="IPR010737">
    <property type="entry name" value="4-carb_acid_sugar_kinase_N"/>
</dbReference>
<feature type="domain" description="Four-carbon acid sugar kinase nucleotide binding" evidence="14">
    <location>
        <begin position="258"/>
        <end position="415"/>
    </location>
</feature>
<evidence type="ECO:0000313" key="16">
    <source>
        <dbReference type="Proteomes" id="UP001069802"/>
    </source>
</evidence>
<evidence type="ECO:0000256" key="4">
    <source>
        <dbReference type="ARBA" id="ARBA00022777"/>
    </source>
</evidence>
<proteinExistence type="inferred from homology"/>
<dbReference type="RefSeq" id="WP_269423626.1">
    <property type="nucleotide sequence ID" value="NZ_JAPWGY010000003.1"/>
</dbReference>
<dbReference type="EC" id="2.7.1.217" evidence="10"/>
<evidence type="ECO:0000256" key="12">
    <source>
        <dbReference type="ARBA" id="ARBA00041377"/>
    </source>
</evidence>
<comment type="catalytic activity">
    <reaction evidence="8">
        <text>3-dehydro-D-erythronate + ATP = 3-dehydro-4-O-phospho-D-erythronate + ADP + H(+)</text>
        <dbReference type="Rhea" id="RHEA:52556"/>
        <dbReference type="ChEBI" id="CHEBI:15378"/>
        <dbReference type="ChEBI" id="CHEBI:30616"/>
        <dbReference type="ChEBI" id="CHEBI:57958"/>
        <dbReference type="ChEBI" id="CHEBI:136593"/>
        <dbReference type="ChEBI" id="CHEBI:456216"/>
        <dbReference type="EC" id="2.7.1.217"/>
    </reaction>
</comment>
<dbReference type="Gene3D" id="3.40.50.10840">
    <property type="entry name" value="Putative sugar-binding, N-terminal domain"/>
    <property type="match status" value="1"/>
</dbReference>
<evidence type="ECO:0000256" key="1">
    <source>
        <dbReference type="ARBA" id="ARBA00005715"/>
    </source>
</evidence>
<sequence>MSIILGCIADDLTGATDLAMILVREGMKTVQIVGVPDENTPLPSAEAVVVALKSRTIPAAKAIEMSVKTCAWLRAAGAGQIFFKYCSTFDSTSEGNIGPVTDALMEKLSCNSTIACPAFPENGRSVYKGYLFVNEGLLSESSLRNHPLTPMTDPNLNRVLSSQSTSYINNITFEDVSRGPGAIVDALTQNQGTGRTIAIIDALDDHHLRSIGQACKDMILVTGGSALAQGLPDNYRAAGLMPHQQRAPRFVFPAGTEAILSGSCSEATLAQIEFAKAHLPHFQLDPRAILDGAPVVEQALHWAQAVIEPGTPVMIYSSAPAAQVAETQHTHGRMESGDMIEQTLGQIAKCLRNSGVKRFVVAGGETSGAVINALGISSMEIGPEIDPGVPWTRSTGPDPLALALKSGNFGGENFFLKAFAIANSVK</sequence>
<protein>
    <recommendedName>
        <fullName evidence="11">3-oxo-tetronate kinase</fullName>
        <ecNumber evidence="10">2.7.1.217</ecNumber>
    </recommendedName>
    <alternativeName>
        <fullName evidence="12">3-dehydrotetronate 4-kinase</fullName>
    </alternativeName>
</protein>
<comment type="caution">
    <text evidence="15">The sequence shown here is derived from an EMBL/GenBank/DDBJ whole genome shotgun (WGS) entry which is preliminary data.</text>
</comment>
<name>A0ABT4LK74_9PROT</name>
<organism evidence="15 16">
    <name type="scientific">Kiloniella laminariae</name>
    <dbReference type="NCBI Taxonomy" id="454162"/>
    <lineage>
        <taxon>Bacteria</taxon>
        <taxon>Pseudomonadati</taxon>
        <taxon>Pseudomonadota</taxon>
        <taxon>Alphaproteobacteria</taxon>
        <taxon>Rhodospirillales</taxon>
        <taxon>Kiloniellaceae</taxon>
        <taxon>Kiloniella</taxon>
    </lineage>
</organism>
<evidence type="ECO:0000256" key="3">
    <source>
        <dbReference type="ARBA" id="ARBA00022741"/>
    </source>
</evidence>
<evidence type="ECO:0000313" key="15">
    <source>
        <dbReference type="EMBL" id="MCZ4281477.1"/>
    </source>
</evidence>
<evidence type="ECO:0000256" key="9">
    <source>
        <dbReference type="ARBA" id="ARBA00037335"/>
    </source>
</evidence>
<gene>
    <name evidence="15" type="ORF">O4H49_11860</name>
</gene>
<feature type="domain" description="Four-carbon acid sugar kinase N-terminal" evidence="13">
    <location>
        <begin position="5"/>
        <end position="231"/>
    </location>
</feature>
<comment type="catalytic activity">
    <reaction evidence="7">
        <text>3-dehydro-L-erythronate + ATP = 3-dehydro-4-O-phospho-L-erythronate + ADP + H(+)</text>
        <dbReference type="Rhea" id="RHEA:52552"/>
        <dbReference type="ChEBI" id="CHEBI:15378"/>
        <dbReference type="ChEBI" id="CHEBI:30616"/>
        <dbReference type="ChEBI" id="CHEBI:136592"/>
        <dbReference type="ChEBI" id="CHEBI:136670"/>
        <dbReference type="ChEBI" id="CHEBI:456216"/>
        <dbReference type="EC" id="2.7.1.217"/>
    </reaction>
</comment>
<dbReference type="Gene3D" id="3.40.980.20">
    <property type="entry name" value="Four-carbon acid sugar kinase, nucleotide binding domain"/>
    <property type="match status" value="1"/>
</dbReference>
<dbReference type="InterPro" id="IPR037051">
    <property type="entry name" value="4-carb_acid_sugar_kinase_N_sf"/>
</dbReference>
<dbReference type="GO" id="GO:0016301">
    <property type="term" value="F:kinase activity"/>
    <property type="evidence" value="ECO:0007669"/>
    <property type="project" value="UniProtKB-KW"/>
</dbReference>
<keyword evidence="2" id="KW-0808">Transferase</keyword>
<dbReference type="Pfam" id="PF17042">
    <property type="entry name" value="NBD_C"/>
    <property type="match status" value="1"/>
</dbReference>
<dbReference type="InterPro" id="IPR042213">
    <property type="entry name" value="NBD_C_sf"/>
</dbReference>
<evidence type="ECO:0000259" key="13">
    <source>
        <dbReference type="Pfam" id="PF07005"/>
    </source>
</evidence>
<evidence type="ECO:0000259" key="14">
    <source>
        <dbReference type="Pfam" id="PF17042"/>
    </source>
</evidence>
<dbReference type="Proteomes" id="UP001069802">
    <property type="component" value="Unassembled WGS sequence"/>
</dbReference>
<accession>A0ABT4LK74</accession>
<dbReference type="EMBL" id="JAPWGY010000003">
    <property type="protein sequence ID" value="MCZ4281477.1"/>
    <property type="molecule type" value="Genomic_DNA"/>
</dbReference>
<comment type="similarity">
    <text evidence="1">Belongs to the four-carbon acid sugar kinase family.</text>
</comment>
<evidence type="ECO:0000256" key="11">
    <source>
        <dbReference type="ARBA" id="ARBA00039461"/>
    </source>
</evidence>
<evidence type="ECO:0000256" key="5">
    <source>
        <dbReference type="ARBA" id="ARBA00022840"/>
    </source>
</evidence>